<evidence type="ECO:0000313" key="3">
    <source>
        <dbReference type="EMBL" id="MXO59098.1"/>
    </source>
</evidence>
<protein>
    <submittedName>
        <fullName evidence="3">META domain-containing protein</fullName>
    </submittedName>
</protein>
<dbReference type="EMBL" id="WTYM01000033">
    <property type="protein sequence ID" value="MXO59098.1"/>
    <property type="molecule type" value="Genomic_DNA"/>
</dbReference>
<evidence type="ECO:0000259" key="2">
    <source>
        <dbReference type="Pfam" id="PF03724"/>
    </source>
</evidence>
<keyword evidence="1" id="KW-0732">Signal</keyword>
<dbReference type="Gene3D" id="2.40.128.270">
    <property type="match status" value="1"/>
</dbReference>
<sequence>MTRHFAIAVAAVSALGLAGCATTPDGGAAEGLAGTSWKLVSFQSMDDAQGATKPAAGKDYTLAFGTDGRAAMQLDCNRGSANYSVGNTSATGGSLTFGPAAVTRALCPPPDMGEMLAARLSDVASYTMRDGHLFLALKLDGGIFEFSPN</sequence>
<feature type="domain" description="DUF306" evidence="2">
    <location>
        <begin position="30"/>
        <end position="138"/>
    </location>
</feature>
<dbReference type="PANTHER" id="PTHR35535:SF2">
    <property type="entry name" value="DUF306 DOMAIN-CONTAINING PROTEIN"/>
    <property type="match status" value="1"/>
</dbReference>
<dbReference type="PANTHER" id="PTHR35535">
    <property type="entry name" value="HEAT SHOCK PROTEIN HSLJ"/>
    <property type="match status" value="1"/>
</dbReference>
<proteinExistence type="predicted"/>
<gene>
    <name evidence="3" type="ORF">GRI89_06035</name>
</gene>
<dbReference type="AlphaFoldDB" id="A0A6I4SUI3"/>
<dbReference type="Pfam" id="PF03724">
    <property type="entry name" value="META"/>
    <property type="match status" value="1"/>
</dbReference>
<keyword evidence="4" id="KW-1185">Reference proteome</keyword>
<dbReference type="Proteomes" id="UP000433652">
    <property type="component" value="Unassembled WGS sequence"/>
</dbReference>
<name>A0A6I4SUI3_9SPHN</name>
<accession>A0A6I4SUI3</accession>
<feature type="chain" id="PRO_5026098388" evidence="1">
    <location>
        <begin position="22"/>
        <end position="149"/>
    </location>
</feature>
<dbReference type="PROSITE" id="PS51257">
    <property type="entry name" value="PROKAR_LIPOPROTEIN"/>
    <property type="match status" value="1"/>
</dbReference>
<dbReference type="RefSeq" id="WP_159793237.1">
    <property type="nucleotide sequence ID" value="NZ_WTYM01000033.1"/>
</dbReference>
<evidence type="ECO:0000313" key="4">
    <source>
        <dbReference type="Proteomes" id="UP000433652"/>
    </source>
</evidence>
<dbReference type="InterPro" id="IPR005184">
    <property type="entry name" value="DUF306_Meta_HslJ"/>
</dbReference>
<dbReference type="InterPro" id="IPR053147">
    <property type="entry name" value="Hsp_HslJ-like"/>
</dbReference>
<dbReference type="InterPro" id="IPR038670">
    <property type="entry name" value="HslJ-like_sf"/>
</dbReference>
<evidence type="ECO:0000256" key="1">
    <source>
        <dbReference type="SAM" id="SignalP"/>
    </source>
</evidence>
<dbReference type="OrthoDB" id="9809132at2"/>
<feature type="signal peptide" evidence="1">
    <location>
        <begin position="1"/>
        <end position="21"/>
    </location>
</feature>
<comment type="caution">
    <text evidence="3">The sequence shown here is derived from an EMBL/GenBank/DDBJ whole genome shotgun (WGS) entry which is preliminary data.</text>
</comment>
<reference evidence="3 4" key="1">
    <citation type="submission" date="2019-12" db="EMBL/GenBank/DDBJ databases">
        <title>Genomic-based taxomic classification of the family Erythrobacteraceae.</title>
        <authorList>
            <person name="Xu L."/>
        </authorList>
    </citation>
    <scope>NUCLEOTIDE SEQUENCE [LARGE SCALE GENOMIC DNA]</scope>
    <source>
        <strain evidence="3 4">MCCC 1K01500</strain>
    </source>
</reference>
<organism evidence="3 4">
    <name type="scientific">Croceibacterium salegens</name>
    <dbReference type="NCBI Taxonomy" id="1737568"/>
    <lineage>
        <taxon>Bacteria</taxon>
        <taxon>Pseudomonadati</taxon>
        <taxon>Pseudomonadota</taxon>
        <taxon>Alphaproteobacteria</taxon>
        <taxon>Sphingomonadales</taxon>
        <taxon>Erythrobacteraceae</taxon>
        <taxon>Croceibacterium</taxon>
    </lineage>
</organism>